<keyword evidence="8" id="KW-1185">Reference proteome</keyword>
<dbReference type="InterPro" id="IPR029442">
    <property type="entry name" value="GyrI-like"/>
</dbReference>
<dbReference type="Pfam" id="PF12833">
    <property type="entry name" value="HTH_18"/>
    <property type="match status" value="1"/>
</dbReference>
<dbReference type="PROSITE" id="PS01124">
    <property type="entry name" value="HTH_ARAC_FAMILY_2"/>
    <property type="match status" value="1"/>
</dbReference>
<reference evidence="5 7" key="1">
    <citation type="submission" date="2013-02" db="EMBL/GenBank/DDBJ databases">
        <title>The Genome Sequence of Enterococcus malodoratus ATCC_43197.</title>
        <authorList>
            <consortium name="The Broad Institute Genome Sequencing Platform"/>
            <consortium name="The Broad Institute Genome Sequencing Center for Infectious Disease"/>
            <person name="Earl A.M."/>
            <person name="Gilmore M.S."/>
            <person name="Lebreton F."/>
            <person name="Walker B."/>
            <person name="Young S.K."/>
            <person name="Zeng Q."/>
            <person name="Gargeya S."/>
            <person name="Fitzgerald M."/>
            <person name="Haas B."/>
            <person name="Abouelleil A."/>
            <person name="Alvarado L."/>
            <person name="Arachchi H.M."/>
            <person name="Berlin A.M."/>
            <person name="Chapman S.B."/>
            <person name="Dewar J."/>
            <person name="Goldberg J."/>
            <person name="Griggs A."/>
            <person name="Gujja S."/>
            <person name="Hansen M."/>
            <person name="Howarth C."/>
            <person name="Imamovic A."/>
            <person name="Larimer J."/>
            <person name="McCowan C."/>
            <person name="Murphy C."/>
            <person name="Neiman D."/>
            <person name="Pearson M."/>
            <person name="Priest M."/>
            <person name="Roberts A."/>
            <person name="Saif S."/>
            <person name="Shea T."/>
            <person name="Sisk P."/>
            <person name="Sykes S."/>
            <person name="Wortman J."/>
            <person name="Nusbaum C."/>
            <person name="Birren B."/>
        </authorList>
    </citation>
    <scope>NUCLEOTIDE SEQUENCE [LARGE SCALE GENOMIC DNA]</scope>
    <source>
        <strain evidence="5 7">ATCC 43197</strain>
    </source>
</reference>
<dbReference type="EMBL" id="AJAK01000020">
    <property type="protein sequence ID" value="EOH75301.1"/>
    <property type="molecule type" value="Genomic_DNA"/>
</dbReference>
<proteinExistence type="predicted"/>
<gene>
    <name evidence="6" type="ORF">I585_02285</name>
    <name evidence="5" type="ORF">UAI_03103</name>
</gene>
<dbReference type="GO" id="GO:0003700">
    <property type="term" value="F:DNA-binding transcription factor activity"/>
    <property type="evidence" value="ECO:0007669"/>
    <property type="project" value="InterPro"/>
</dbReference>
<evidence type="ECO:0000313" key="6">
    <source>
        <dbReference type="EMBL" id="EOT66764.1"/>
    </source>
</evidence>
<dbReference type="Gene3D" id="1.10.10.60">
    <property type="entry name" value="Homeodomain-like"/>
    <property type="match status" value="2"/>
</dbReference>
<accession>R2R3V8</accession>
<dbReference type="InterPro" id="IPR050908">
    <property type="entry name" value="SmbC-like"/>
</dbReference>
<dbReference type="STRING" id="71451.RV07_GL001528"/>
<dbReference type="Pfam" id="PF06445">
    <property type="entry name" value="GyrI-like"/>
    <property type="match status" value="1"/>
</dbReference>
<dbReference type="OrthoDB" id="247151at2"/>
<dbReference type="GeneID" id="79784659"/>
<evidence type="ECO:0000256" key="1">
    <source>
        <dbReference type="ARBA" id="ARBA00023015"/>
    </source>
</evidence>
<dbReference type="Proteomes" id="UP000014148">
    <property type="component" value="Unassembled WGS sequence"/>
</dbReference>
<dbReference type="PATRIC" id="fig|1158601.3.peg.3073"/>
<dbReference type="Proteomes" id="UP000013783">
    <property type="component" value="Unassembled WGS sequence"/>
</dbReference>
<evidence type="ECO:0000256" key="2">
    <source>
        <dbReference type="ARBA" id="ARBA00023125"/>
    </source>
</evidence>
<dbReference type="SMART" id="SM00871">
    <property type="entry name" value="AraC_E_bind"/>
    <property type="match status" value="1"/>
</dbReference>
<dbReference type="PROSITE" id="PS00041">
    <property type="entry name" value="HTH_ARAC_FAMILY_1"/>
    <property type="match status" value="1"/>
</dbReference>
<evidence type="ECO:0000313" key="7">
    <source>
        <dbReference type="Proteomes" id="UP000013783"/>
    </source>
</evidence>
<protein>
    <recommendedName>
        <fullName evidence="4">HTH araC/xylS-type domain-containing protein</fullName>
    </recommendedName>
</protein>
<dbReference type="SUPFAM" id="SSF46689">
    <property type="entry name" value="Homeodomain-like"/>
    <property type="match status" value="1"/>
</dbReference>
<reference evidence="6 8" key="2">
    <citation type="submission" date="2013-03" db="EMBL/GenBank/DDBJ databases">
        <title>The Genome Sequence of Enterococcus malodoratus ATCC_43197 (PacBio/Illumina hybrid assembly).</title>
        <authorList>
            <consortium name="The Broad Institute Genomics Platform"/>
            <consortium name="The Broad Institute Genome Sequencing Center for Infectious Disease"/>
            <person name="Earl A."/>
            <person name="Russ C."/>
            <person name="Gilmore M."/>
            <person name="Surin D."/>
            <person name="Walker B."/>
            <person name="Young S."/>
            <person name="Zeng Q."/>
            <person name="Gargeya S."/>
            <person name="Fitzgerald M."/>
            <person name="Haas B."/>
            <person name="Abouelleil A."/>
            <person name="Allen A.W."/>
            <person name="Alvarado L."/>
            <person name="Arachchi H.M."/>
            <person name="Berlin A.M."/>
            <person name="Chapman S.B."/>
            <person name="Gainer-Dewar J."/>
            <person name="Goldberg J."/>
            <person name="Griggs A."/>
            <person name="Gujja S."/>
            <person name="Hansen M."/>
            <person name="Howarth C."/>
            <person name="Imamovic A."/>
            <person name="Ireland A."/>
            <person name="Larimer J."/>
            <person name="McCowan C."/>
            <person name="Murphy C."/>
            <person name="Pearson M."/>
            <person name="Poon T.W."/>
            <person name="Priest M."/>
            <person name="Roberts A."/>
            <person name="Saif S."/>
            <person name="Shea T."/>
            <person name="Sisk P."/>
            <person name="Sykes S."/>
            <person name="Wortman J."/>
            <person name="Nusbaum C."/>
            <person name="Birren B."/>
        </authorList>
    </citation>
    <scope>NUCLEOTIDE SEQUENCE [LARGE SCALE GENOMIC DNA]</scope>
    <source>
        <strain evidence="6 8">ATCC 43197</strain>
    </source>
</reference>
<comment type="caution">
    <text evidence="5">The sequence shown here is derived from an EMBL/GenBank/DDBJ whole genome shotgun (WGS) entry which is preliminary data.</text>
</comment>
<feature type="domain" description="HTH araC/xylS-type" evidence="4">
    <location>
        <begin position="8"/>
        <end position="106"/>
    </location>
</feature>
<dbReference type="GO" id="GO:0043565">
    <property type="term" value="F:sequence-specific DNA binding"/>
    <property type="evidence" value="ECO:0007669"/>
    <property type="project" value="InterPro"/>
</dbReference>
<evidence type="ECO:0000313" key="5">
    <source>
        <dbReference type="EMBL" id="EOH75301.1"/>
    </source>
</evidence>
<dbReference type="eggNOG" id="COG2207">
    <property type="taxonomic scope" value="Bacteria"/>
</dbReference>
<dbReference type="InterPro" id="IPR010499">
    <property type="entry name" value="AraC_E-bd"/>
</dbReference>
<organism evidence="5 7">
    <name type="scientific">Enterococcus malodoratus ATCC 43197</name>
    <dbReference type="NCBI Taxonomy" id="1158601"/>
    <lineage>
        <taxon>Bacteria</taxon>
        <taxon>Bacillati</taxon>
        <taxon>Bacillota</taxon>
        <taxon>Bacilli</taxon>
        <taxon>Lactobacillales</taxon>
        <taxon>Enterococcaceae</taxon>
        <taxon>Enterococcus</taxon>
    </lineage>
</organism>
<dbReference type="InterPro" id="IPR009057">
    <property type="entry name" value="Homeodomain-like_sf"/>
</dbReference>
<dbReference type="Gene3D" id="3.20.80.10">
    <property type="entry name" value="Regulatory factor, effector binding domain"/>
    <property type="match status" value="1"/>
</dbReference>
<evidence type="ECO:0000313" key="8">
    <source>
        <dbReference type="Proteomes" id="UP000014148"/>
    </source>
</evidence>
<keyword evidence="2" id="KW-0238">DNA-binding</keyword>
<dbReference type="EMBL" id="ASWA01000003">
    <property type="protein sequence ID" value="EOT66764.1"/>
    <property type="molecule type" value="Genomic_DNA"/>
</dbReference>
<name>R2R3V8_9ENTE</name>
<evidence type="ECO:0000259" key="4">
    <source>
        <dbReference type="PROSITE" id="PS01124"/>
    </source>
</evidence>
<dbReference type="AlphaFoldDB" id="R2R3V8"/>
<keyword evidence="1" id="KW-0805">Transcription regulation</keyword>
<evidence type="ECO:0000256" key="3">
    <source>
        <dbReference type="ARBA" id="ARBA00023163"/>
    </source>
</evidence>
<sequence length="276" mass="32234">MDKSVLINDSIDYILSHLEEPITIADVADHLSYSKYYFCRMFKDVTGESVYSFIKRVKLEQSAIDLKIKREKQISQIGLEYGYSASNYSSVFREMYDQSPIKFRKSVQANTIQNPFDSQKQEHLSSYEEYQEKIQIREVNHLFVVYKRQIGNYIELKQEWASFIAENAYYDESAILMEKYYSDPSVALEDHSICDLCFTVDKAFDAENTKQVEGGRCAVFPFQGAIEDIFSAIQGLFTIWLPQSKYQMSKKYGLNIYRNIDWEAGYVQMDICIPIK</sequence>
<dbReference type="SUPFAM" id="SSF55136">
    <property type="entry name" value="Probable bacterial effector-binding domain"/>
    <property type="match status" value="1"/>
</dbReference>
<dbReference type="InterPro" id="IPR018062">
    <property type="entry name" value="HTH_AraC-typ_CS"/>
</dbReference>
<dbReference type="PANTHER" id="PTHR40055:SF1">
    <property type="entry name" value="TRANSCRIPTIONAL REGULATOR YGIV-RELATED"/>
    <property type="match status" value="1"/>
</dbReference>
<dbReference type="SMART" id="SM00342">
    <property type="entry name" value="HTH_ARAC"/>
    <property type="match status" value="1"/>
</dbReference>
<dbReference type="InterPro" id="IPR011256">
    <property type="entry name" value="Reg_factor_effector_dom_sf"/>
</dbReference>
<dbReference type="InterPro" id="IPR018060">
    <property type="entry name" value="HTH_AraC"/>
</dbReference>
<keyword evidence="3" id="KW-0804">Transcription</keyword>
<dbReference type="PANTHER" id="PTHR40055">
    <property type="entry name" value="TRANSCRIPTIONAL REGULATOR YGIV-RELATED"/>
    <property type="match status" value="1"/>
</dbReference>
<dbReference type="RefSeq" id="WP_010741903.1">
    <property type="nucleotide sequence ID" value="NZ_KB946251.1"/>
</dbReference>
<dbReference type="eggNOG" id="COG3449">
    <property type="taxonomic scope" value="Bacteria"/>
</dbReference>